<organism evidence="1 2">
    <name type="scientific">Halobacillus yeomjeoni</name>
    <dbReference type="NCBI Taxonomy" id="311194"/>
    <lineage>
        <taxon>Bacteria</taxon>
        <taxon>Bacillati</taxon>
        <taxon>Bacillota</taxon>
        <taxon>Bacilli</taxon>
        <taxon>Bacillales</taxon>
        <taxon>Bacillaceae</taxon>
        <taxon>Halobacillus</taxon>
    </lineage>
</organism>
<proteinExistence type="predicted"/>
<reference evidence="1 2" key="1">
    <citation type="journal article" date="2005" name="Int. J. Syst. Evol. Microbiol.">
        <title>Halobacillus yeomjeoni sp. nov., isolated from a marine solar saltern in Korea.</title>
        <authorList>
            <person name="Yoon J.H."/>
            <person name="Kang S.J."/>
            <person name="Lee C.H."/>
            <person name="Oh H.W."/>
            <person name="Oh T.K."/>
        </authorList>
    </citation>
    <scope>NUCLEOTIDE SEQUENCE [LARGE SCALE GENOMIC DNA]</scope>
    <source>
        <strain evidence="1 2">KCTC 3957</strain>
    </source>
</reference>
<dbReference type="EMBL" id="JADZSC010000001">
    <property type="protein sequence ID" value="MBH0229815.1"/>
    <property type="molecule type" value="Genomic_DNA"/>
</dbReference>
<dbReference type="Proteomes" id="UP000614490">
    <property type="component" value="Unassembled WGS sequence"/>
</dbReference>
<evidence type="ECO:0000313" key="1">
    <source>
        <dbReference type="EMBL" id="MBH0229815.1"/>
    </source>
</evidence>
<comment type="caution">
    <text evidence="1">The sequence shown here is derived from an EMBL/GenBank/DDBJ whole genome shotgun (WGS) entry which is preliminary data.</text>
</comment>
<gene>
    <name evidence="1" type="ORF">H0267_06245</name>
</gene>
<name>A0A931MUR5_9BACI</name>
<protein>
    <submittedName>
        <fullName evidence="1">Uncharacterized protein</fullName>
    </submittedName>
</protein>
<dbReference type="AlphaFoldDB" id="A0A931MUR5"/>
<accession>A0A931MUR5</accession>
<sequence>MLVYRRDGLGGGRFYPMNSDIKITCTYMCSGHRYIIIQYLDLPFCYRIVKRDGVELIDDQAYKHLSPYLNDIDRGVYDNEKTAETITEIII</sequence>
<keyword evidence="2" id="KW-1185">Reference proteome</keyword>
<dbReference type="RefSeq" id="WP_197316403.1">
    <property type="nucleotide sequence ID" value="NZ_JADZSC010000001.1"/>
</dbReference>
<evidence type="ECO:0000313" key="2">
    <source>
        <dbReference type="Proteomes" id="UP000614490"/>
    </source>
</evidence>